<evidence type="ECO:0000256" key="5">
    <source>
        <dbReference type="ARBA" id="ARBA00023014"/>
    </source>
</evidence>
<dbReference type="CDD" id="cd02440">
    <property type="entry name" value="AdoMet_MTases"/>
    <property type="match status" value="1"/>
</dbReference>
<evidence type="ECO:0000313" key="8">
    <source>
        <dbReference type="EMBL" id="KMT66114.1"/>
    </source>
</evidence>
<sequence>MVQLFSSTKTTKRQFQPYKIELDLNSLDHHGRGVGRYQGKVVFVTGGLPNEKVIALVTTAKKHFLEARLLKVLVRSNTRVTPKCKWIENCGGCQLQHLDSQAQILEKQAFVTELFKKNRVTKLNWQPAIQGNEWHYRNRARLATWYEGKKDKLHIGYREFASKNIIEVDRCEVLPEAFNLVLSELSAQLNLIKHKKYISHIEFNLVSKHKICLLKLTQNLVSDEIQAIKALLQKFDCILFVQLNEDAPICMHEKFEENELFYTFDKLKLSYGLNDFVQINSALNITMLELALEWLELTSTDMVLDLFCGLGNFSLPIAQQVKKLVGIEGVAEMVTKAKLNAKQNQLENVEFFQQDLNQTELKNDYHWHDFNKIVLDPSRTGAESICKNSTEWRAEKVLYIACEPNSLVRDSQYLLAAGYQIDKISLIDMFPHTAHVETIALFTK</sequence>
<dbReference type="InterPro" id="IPR012340">
    <property type="entry name" value="NA-bd_OB-fold"/>
</dbReference>
<dbReference type="EMBL" id="LAZL01000006">
    <property type="protein sequence ID" value="KMT66114.1"/>
    <property type="molecule type" value="Genomic_DNA"/>
</dbReference>
<dbReference type="InterPro" id="IPR030391">
    <property type="entry name" value="MeTrfase_TrmA_CS"/>
</dbReference>
<dbReference type="Pfam" id="PF01938">
    <property type="entry name" value="TRAM"/>
    <property type="match status" value="1"/>
</dbReference>
<dbReference type="NCBIfam" id="TIGR00479">
    <property type="entry name" value="rumA"/>
    <property type="match status" value="1"/>
</dbReference>
<feature type="binding site" evidence="6">
    <location>
        <position position="376"/>
    </location>
    <ligand>
        <name>S-adenosyl-L-methionine</name>
        <dbReference type="ChEBI" id="CHEBI:59789"/>
    </ligand>
</feature>
<dbReference type="PROSITE" id="PS50926">
    <property type="entry name" value="TRAM"/>
    <property type="match status" value="1"/>
</dbReference>
<dbReference type="SUPFAM" id="SSF53335">
    <property type="entry name" value="S-adenosyl-L-methionine-dependent methyltransferases"/>
    <property type="match status" value="1"/>
</dbReference>
<keyword evidence="4 6" id="KW-0949">S-adenosyl-L-methionine</keyword>
<dbReference type="Gene3D" id="3.40.50.150">
    <property type="entry name" value="Vaccinia Virus protein VP39"/>
    <property type="match status" value="1"/>
</dbReference>
<keyword evidence="2 6" id="KW-0489">Methyltransferase</keyword>
<dbReference type="STRING" id="1513271.XM47_04880"/>
<comment type="similarity">
    <text evidence="6">Belongs to the class I-like SAM-binding methyltransferase superfamily. RNA M5U methyltransferase family.</text>
</comment>
<feature type="binding site" evidence="6">
    <location>
        <position position="328"/>
    </location>
    <ligand>
        <name>S-adenosyl-L-methionine</name>
        <dbReference type="ChEBI" id="CHEBI:59789"/>
    </ligand>
</feature>
<feature type="domain" description="TRAM" evidence="7">
    <location>
        <begin position="9"/>
        <end position="71"/>
    </location>
</feature>
<organism evidence="8 9">
    <name type="scientific">Catenovulum maritimum</name>
    <dbReference type="NCBI Taxonomy" id="1513271"/>
    <lineage>
        <taxon>Bacteria</taxon>
        <taxon>Pseudomonadati</taxon>
        <taxon>Pseudomonadota</taxon>
        <taxon>Gammaproteobacteria</taxon>
        <taxon>Alteromonadales</taxon>
        <taxon>Alteromonadaceae</taxon>
        <taxon>Catenovulum</taxon>
    </lineage>
</organism>
<keyword evidence="1" id="KW-0408">Iron</keyword>
<dbReference type="SUPFAM" id="SSF50249">
    <property type="entry name" value="Nucleic acid-binding proteins"/>
    <property type="match status" value="1"/>
</dbReference>
<comment type="caution">
    <text evidence="8">The sequence shown here is derived from an EMBL/GenBank/DDBJ whole genome shotgun (WGS) entry which is preliminary data.</text>
</comment>
<dbReference type="OrthoDB" id="9804590at2"/>
<feature type="binding site" evidence="6">
    <location>
        <position position="307"/>
    </location>
    <ligand>
        <name>S-adenosyl-L-methionine</name>
        <dbReference type="ChEBI" id="CHEBI:59789"/>
    </ligand>
</feature>
<dbReference type="AlphaFoldDB" id="A0A0J8GY07"/>
<keyword evidence="9" id="KW-1185">Reference proteome</keyword>
<dbReference type="PROSITE" id="PS01231">
    <property type="entry name" value="TRMA_2"/>
    <property type="match status" value="1"/>
</dbReference>
<keyword evidence="1" id="KW-0479">Metal-binding</keyword>
<dbReference type="PATRIC" id="fig|1513271.3.peg.1005"/>
<feature type="binding site" evidence="6">
    <location>
        <position position="278"/>
    </location>
    <ligand>
        <name>S-adenosyl-L-methionine</name>
        <dbReference type="ChEBI" id="CHEBI:59789"/>
    </ligand>
</feature>
<keyword evidence="1" id="KW-0004">4Fe-4S</keyword>
<dbReference type="GO" id="GO:0070041">
    <property type="term" value="F:rRNA (uridine-C5-)-methyltransferase activity"/>
    <property type="evidence" value="ECO:0007669"/>
    <property type="project" value="TreeGrafter"/>
</dbReference>
<dbReference type="RefSeq" id="WP_048690349.1">
    <property type="nucleotide sequence ID" value="NZ_KQ130484.1"/>
</dbReference>
<dbReference type="PROSITE" id="PS51687">
    <property type="entry name" value="SAM_MT_RNA_M5U"/>
    <property type="match status" value="1"/>
</dbReference>
<dbReference type="Pfam" id="PF05958">
    <property type="entry name" value="tRNA_U5-meth_tr"/>
    <property type="match status" value="1"/>
</dbReference>
<keyword evidence="5" id="KW-0411">Iron-sulfur</keyword>
<dbReference type="NCBIfam" id="NF009639">
    <property type="entry name" value="PRK13168.1"/>
    <property type="match status" value="1"/>
</dbReference>
<evidence type="ECO:0000256" key="2">
    <source>
        <dbReference type="ARBA" id="ARBA00022603"/>
    </source>
</evidence>
<evidence type="ECO:0000313" key="9">
    <source>
        <dbReference type="Proteomes" id="UP000037600"/>
    </source>
</evidence>
<evidence type="ECO:0000256" key="4">
    <source>
        <dbReference type="ARBA" id="ARBA00022691"/>
    </source>
</evidence>
<dbReference type="FunFam" id="2.40.50.140:FF:000097">
    <property type="entry name" value="23S rRNA (uracil(1939)-C(5))-methyltransferase RlmD"/>
    <property type="match status" value="1"/>
</dbReference>
<feature type="active site" description="Nucleophile" evidence="6">
    <location>
        <position position="402"/>
    </location>
</feature>
<dbReference type="GO" id="GO:0070475">
    <property type="term" value="P:rRNA base methylation"/>
    <property type="evidence" value="ECO:0007669"/>
    <property type="project" value="TreeGrafter"/>
</dbReference>
<dbReference type="Gene3D" id="2.40.50.1070">
    <property type="match status" value="1"/>
</dbReference>
<dbReference type="InterPro" id="IPR010280">
    <property type="entry name" value="U5_MeTrfase_fam"/>
</dbReference>
<accession>A0A0J8GY07</accession>
<evidence type="ECO:0000256" key="1">
    <source>
        <dbReference type="ARBA" id="ARBA00022485"/>
    </source>
</evidence>
<dbReference type="Gene3D" id="2.40.50.140">
    <property type="entry name" value="Nucleic acid-binding proteins"/>
    <property type="match status" value="1"/>
</dbReference>
<reference evidence="8 9" key="1">
    <citation type="submission" date="2015-04" db="EMBL/GenBank/DDBJ databases">
        <title>Draft Genome Sequence of the Novel Agar-Digesting Marine Bacterium Q1.</title>
        <authorList>
            <person name="Li Y."/>
            <person name="Li D."/>
            <person name="Chen G."/>
            <person name="Du Z."/>
        </authorList>
    </citation>
    <scope>NUCLEOTIDE SEQUENCE [LARGE SCALE GENOMIC DNA]</scope>
    <source>
        <strain evidence="8 9">Q1</strain>
    </source>
</reference>
<dbReference type="GO" id="GO:0051539">
    <property type="term" value="F:4 iron, 4 sulfur cluster binding"/>
    <property type="evidence" value="ECO:0007669"/>
    <property type="project" value="UniProtKB-KW"/>
</dbReference>
<dbReference type="InterPro" id="IPR029063">
    <property type="entry name" value="SAM-dependent_MTases_sf"/>
</dbReference>
<dbReference type="Proteomes" id="UP000037600">
    <property type="component" value="Unassembled WGS sequence"/>
</dbReference>
<dbReference type="PANTHER" id="PTHR11061">
    <property type="entry name" value="RNA M5U METHYLTRANSFERASE"/>
    <property type="match status" value="1"/>
</dbReference>
<evidence type="ECO:0000256" key="6">
    <source>
        <dbReference type="PROSITE-ProRule" id="PRU01024"/>
    </source>
</evidence>
<protein>
    <recommendedName>
        <fullName evidence="7">TRAM domain-containing protein</fullName>
    </recommendedName>
</protein>
<name>A0A0J8GY07_9ALTE</name>
<dbReference type="InterPro" id="IPR002792">
    <property type="entry name" value="TRAM_dom"/>
</dbReference>
<proteinExistence type="inferred from homology"/>
<keyword evidence="3 6" id="KW-0808">Transferase</keyword>
<evidence type="ECO:0000256" key="3">
    <source>
        <dbReference type="ARBA" id="ARBA00022679"/>
    </source>
</evidence>
<gene>
    <name evidence="8" type="ORF">XM47_04880</name>
</gene>
<dbReference type="PANTHER" id="PTHR11061:SF49">
    <property type="entry name" value="23S RRNA (URACIL(1939)-C(5))-METHYLTRANSFERASE RLMD"/>
    <property type="match status" value="1"/>
</dbReference>
<evidence type="ECO:0000259" key="7">
    <source>
        <dbReference type="PROSITE" id="PS50926"/>
    </source>
</evidence>